<evidence type="ECO:0000256" key="2">
    <source>
        <dbReference type="ARBA" id="ARBA00005992"/>
    </source>
</evidence>
<evidence type="ECO:0000256" key="1">
    <source>
        <dbReference type="ARBA" id="ARBA00004752"/>
    </source>
</evidence>
<sequence>MRFFPLLFPACLLLASCNWNVTGDRTSRYLAAYGPPQQEQRSPTDPGAALPDDASYWAGDHVKGSPLVRINLSQQKAHFYKGGKLVGVSRISTGQEGHDTPPGQFKIIQKNKDHRSNLYGVFKDKVTGQVVNDDVDTTKDKCPPGCIYVGAPMPYFMRFNGGIGMHTGYLPGYSASHGCVRMPDKMARKFFENVEVGTPVIVER</sequence>
<evidence type="ECO:0000256" key="3">
    <source>
        <dbReference type="ARBA" id="ARBA00022679"/>
    </source>
</evidence>
<reference evidence="9 10" key="1">
    <citation type="submission" date="2021-06" db="EMBL/GenBank/DDBJ databases">
        <title>Complete genome of Haloferula helveola possessing various polysaccharide degrading enzymes.</title>
        <authorList>
            <person name="Takami H."/>
            <person name="Huang C."/>
            <person name="Hamasaki K."/>
        </authorList>
    </citation>
    <scope>NUCLEOTIDE SEQUENCE [LARGE SCALE GENOMIC DNA]</scope>
    <source>
        <strain evidence="9 10">CN-1</strain>
    </source>
</reference>
<dbReference type="PANTHER" id="PTHR30582">
    <property type="entry name" value="L,D-TRANSPEPTIDASE"/>
    <property type="match status" value="1"/>
</dbReference>
<feature type="active site" description="Nucleophile" evidence="7">
    <location>
        <position position="179"/>
    </location>
</feature>
<feature type="domain" description="L,D-TPase catalytic" evidence="8">
    <location>
        <begin position="66"/>
        <end position="203"/>
    </location>
</feature>
<keyword evidence="10" id="KW-1185">Reference proteome</keyword>
<keyword evidence="5 7" id="KW-0573">Peptidoglycan synthesis</keyword>
<evidence type="ECO:0000256" key="7">
    <source>
        <dbReference type="PROSITE-ProRule" id="PRU01373"/>
    </source>
</evidence>
<dbReference type="PANTHER" id="PTHR30582:SF2">
    <property type="entry name" value="L,D-TRANSPEPTIDASE YCIB-RELATED"/>
    <property type="match status" value="1"/>
</dbReference>
<evidence type="ECO:0000256" key="4">
    <source>
        <dbReference type="ARBA" id="ARBA00022960"/>
    </source>
</evidence>
<name>A0ABM7REW4_9BACT</name>
<accession>A0ABM7REW4</accession>
<evidence type="ECO:0000313" key="10">
    <source>
        <dbReference type="Proteomes" id="UP001374893"/>
    </source>
</evidence>
<protein>
    <recommendedName>
        <fullName evidence="8">L,D-TPase catalytic domain-containing protein</fullName>
    </recommendedName>
</protein>
<dbReference type="InterPro" id="IPR005490">
    <property type="entry name" value="LD_TPept_cat_dom"/>
</dbReference>
<dbReference type="Gene3D" id="2.40.440.10">
    <property type="entry name" value="L,D-transpeptidase catalytic domain-like"/>
    <property type="match status" value="1"/>
</dbReference>
<gene>
    <name evidence="9" type="ORF">HAHE_40550</name>
</gene>
<dbReference type="InterPro" id="IPR050979">
    <property type="entry name" value="LD-transpeptidase"/>
</dbReference>
<evidence type="ECO:0000313" key="9">
    <source>
        <dbReference type="EMBL" id="BCX50147.1"/>
    </source>
</evidence>
<dbReference type="InterPro" id="IPR038063">
    <property type="entry name" value="Transpep_catalytic_dom"/>
</dbReference>
<dbReference type="PROSITE" id="PS51257">
    <property type="entry name" value="PROKAR_LIPOPROTEIN"/>
    <property type="match status" value="1"/>
</dbReference>
<evidence type="ECO:0000259" key="8">
    <source>
        <dbReference type="PROSITE" id="PS52029"/>
    </source>
</evidence>
<dbReference type="CDD" id="cd16913">
    <property type="entry name" value="YkuD_like"/>
    <property type="match status" value="1"/>
</dbReference>
<comment type="similarity">
    <text evidence="2">Belongs to the YkuD family.</text>
</comment>
<feature type="active site" description="Proton donor/acceptor" evidence="7">
    <location>
        <position position="166"/>
    </location>
</feature>
<dbReference type="Proteomes" id="UP001374893">
    <property type="component" value="Chromosome"/>
</dbReference>
<keyword evidence="6 7" id="KW-0961">Cell wall biogenesis/degradation</keyword>
<comment type="pathway">
    <text evidence="1 7">Cell wall biogenesis; peptidoglycan biosynthesis.</text>
</comment>
<dbReference type="RefSeq" id="WP_338687074.1">
    <property type="nucleotide sequence ID" value="NZ_AP024702.1"/>
</dbReference>
<keyword evidence="4 7" id="KW-0133">Cell shape</keyword>
<evidence type="ECO:0000256" key="5">
    <source>
        <dbReference type="ARBA" id="ARBA00022984"/>
    </source>
</evidence>
<evidence type="ECO:0000256" key="6">
    <source>
        <dbReference type="ARBA" id="ARBA00023316"/>
    </source>
</evidence>
<keyword evidence="3" id="KW-0808">Transferase</keyword>
<proteinExistence type="inferred from homology"/>
<dbReference type="SUPFAM" id="SSF141523">
    <property type="entry name" value="L,D-transpeptidase catalytic domain-like"/>
    <property type="match status" value="1"/>
</dbReference>
<dbReference type="EMBL" id="AP024702">
    <property type="protein sequence ID" value="BCX50147.1"/>
    <property type="molecule type" value="Genomic_DNA"/>
</dbReference>
<dbReference type="PROSITE" id="PS52029">
    <property type="entry name" value="LD_TPASE"/>
    <property type="match status" value="1"/>
</dbReference>
<dbReference type="Pfam" id="PF03734">
    <property type="entry name" value="YkuD"/>
    <property type="match status" value="1"/>
</dbReference>
<organism evidence="9 10">
    <name type="scientific">Haloferula helveola</name>
    <dbReference type="NCBI Taxonomy" id="490095"/>
    <lineage>
        <taxon>Bacteria</taxon>
        <taxon>Pseudomonadati</taxon>
        <taxon>Verrucomicrobiota</taxon>
        <taxon>Verrucomicrobiia</taxon>
        <taxon>Verrucomicrobiales</taxon>
        <taxon>Verrucomicrobiaceae</taxon>
        <taxon>Haloferula</taxon>
    </lineage>
</organism>